<evidence type="ECO:0000256" key="1">
    <source>
        <dbReference type="ARBA" id="ARBA00004985"/>
    </source>
</evidence>
<dbReference type="PIRSF" id="PIRSF000151">
    <property type="entry name" value="GPR"/>
    <property type="match status" value="1"/>
</dbReference>
<dbReference type="InterPro" id="IPR016162">
    <property type="entry name" value="Ald_DH_N"/>
</dbReference>
<dbReference type="Pfam" id="PF00171">
    <property type="entry name" value="Aldedh"/>
    <property type="match status" value="2"/>
</dbReference>
<evidence type="ECO:0000256" key="5">
    <source>
        <dbReference type="ARBA" id="ARBA00023002"/>
    </source>
</evidence>
<comment type="pathway">
    <text evidence="1 7">Amino-acid biosynthesis; L-proline biosynthesis; L-glutamate 5-semialdehyde from L-glutamate: step 2/2.</text>
</comment>
<comment type="function">
    <text evidence="7">Catalyzes the NADPH-dependent reduction of L-glutamate 5-phosphate into L-glutamate 5-semialdehyde and phosphate. The product spontaneously undergoes cyclization to form 1-pyrroline-5-carboxylate.</text>
</comment>
<evidence type="ECO:0000256" key="7">
    <source>
        <dbReference type="HAMAP-Rule" id="MF_00412"/>
    </source>
</evidence>
<dbReference type="InterPro" id="IPR020593">
    <property type="entry name" value="G-glutamylP_reductase_CS"/>
</dbReference>
<keyword evidence="5 7" id="KW-0560">Oxidoreductase</keyword>
<keyword evidence="2 7" id="KW-0028">Amino-acid biosynthesis</keyword>
<dbReference type="RefSeq" id="WP_117446131.1">
    <property type="nucleotide sequence ID" value="NZ_JBFBOW010000001.1"/>
</dbReference>
<dbReference type="CDD" id="cd07079">
    <property type="entry name" value="ALDH_F18-19_ProA-GPR"/>
    <property type="match status" value="1"/>
</dbReference>
<dbReference type="PANTHER" id="PTHR11063:SF8">
    <property type="entry name" value="DELTA-1-PYRROLINE-5-CARBOXYLATE SYNTHASE"/>
    <property type="match status" value="1"/>
</dbReference>
<dbReference type="EMBL" id="QUSK01000010">
    <property type="protein sequence ID" value="RGD76709.1"/>
    <property type="molecule type" value="Genomic_DNA"/>
</dbReference>
<evidence type="ECO:0000259" key="8">
    <source>
        <dbReference type="Pfam" id="PF00171"/>
    </source>
</evidence>
<dbReference type="Gene3D" id="3.40.605.10">
    <property type="entry name" value="Aldehyde Dehydrogenase, Chain A, domain 1"/>
    <property type="match status" value="1"/>
</dbReference>
<evidence type="ECO:0000256" key="3">
    <source>
        <dbReference type="ARBA" id="ARBA00022650"/>
    </source>
</evidence>
<dbReference type="GO" id="GO:0005737">
    <property type="term" value="C:cytoplasm"/>
    <property type="evidence" value="ECO:0007669"/>
    <property type="project" value="UniProtKB-SubCell"/>
</dbReference>
<dbReference type="NCBIfam" id="NF001221">
    <property type="entry name" value="PRK00197.1"/>
    <property type="match status" value="1"/>
</dbReference>
<dbReference type="AlphaFoldDB" id="A0A3E3E514"/>
<dbReference type="PANTHER" id="PTHR11063">
    <property type="entry name" value="GLUTAMATE SEMIALDEHYDE DEHYDROGENASE"/>
    <property type="match status" value="1"/>
</dbReference>
<comment type="similarity">
    <text evidence="7">Belongs to the gamma-glutamyl phosphate reductase family.</text>
</comment>
<organism evidence="9 10">
    <name type="scientific">Faecalicoccus pleomorphus</name>
    <dbReference type="NCBI Taxonomy" id="1323"/>
    <lineage>
        <taxon>Bacteria</taxon>
        <taxon>Bacillati</taxon>
        <taxon>Bacillota</taxon>
        <taxon>Erysipelotrichia</taxon>
        <taxon>Erysipelotrichales</taxon>
        <taxon>Erysipelotrichaceae</taxon>
        <taxon>Faecalicoccus</taxon>
    </lineage>
</organism>
<keyword evidence="7" id="KW-0963">Cytoplasm</keyword>
<comment type="catalytic activity">
    <reaction evidence="6 7">
        <text>L-glutamate 5-semialdehyde + phosphate + NADP(+) = L-glutamyl 5-phosphate + NADPH + H(+)</text>
        <dbReference type="Rhea" id="RHEA:19541"/>
        <dbReference type="ChEBI" id="CHEBI:15378"/>
        <dbReference type="ChEBI" id="CHEBI:43474"/>
        <dbReference type="ChEBI" id="CHEBI:57783"/>
        <dbReference type="ChEBI" id="CHEBI:58066"/>
        <dbReference type="ChEBI" id="CHEBI:58274"/>
        <dbReference type="ChEBI" id="CHEBI:58349"/>
        <dbReference type="EC" id="1.2.1.41"/>
    </reaction>
</comment>
<feature type="domain" description="Aldehyde dehydrogenase" evidence="8">
    <location>
        <begin position="318"/>
        <end position="407"/>
    </location>
</feature>
<dbReference type="GO" id="GO:0050661">
    <property type="term" value="F:NADP binding"/>
    <property type="evidence" value="ECO:0007669"/>
    <property type="project" value="InterPro"/>
</dbReference>
<sequence length="418" mass="46645">MNLEQIGIQAKQVSYQLASLSTEQKNQALQMVSSSIWENRGAILEANRIDMENGRKKRLSDGLLDRLQLTEQRITDMAKAVWDIIKLEDPVGEVLDAYDLENGLHIEKKRVPIGVIGIIYEARPNVTLDAFSICFKTGNAVILKGGSDAIHSNIAITKAIQEGLKQAGVCINAIQFIKSTSHEDTQRFMQMTDYVDVIIPRGSKRLIQSVMQNAKVPVIETGAGNCHIYIDETADIQKAVDIVFNAKTQRIGVCNAAESLLVHKNIAAQVLPLVQKKLNEKEVLLKCDEICYDILKNQPGRIEHATKKDWSMEYLDYVMSVKVVKDVEQAIQHINRYSTKHSESIITESKENALRFLNEVDSACVYWNASTRFTDGGVFGFGAEIGISTGKIHARGPMGLKEMTSYKYQIKGDGQIRS</sequence>
<gene>
    <name evidence="7" type="primary">proA</name>
    <name evidence="9" type="ORF">DXC78_05695</name>
</gene>
<dbReference type="STRING" id="1123313.GCA_000420345_00782"/>
<evidence type="ECO:0000313" key="10">
    <source>
        <dbReference type="Proteomes" id="UP000260721"/>
    </source>
</evidence>
<dbReference type="UniPathway" id="UPA00098">
    <property type="reaction ID" value="UER00360"/>
</dbReference>
<evidence type="ECO:0000256" key="4">
    <source>
        <dbReference type="ARBA" id="ARBA00022857"/>
    </source>
</evidence>
<dbReference type="GO" id="GO:0004350">
    <property type="term" value="F:glutamate-5-semialdehyde dehydrogenase activity"/>
    <property type="evidence" value="ECO:0007669"/>
    <property type="project" value="UniProtKB-UniRule"/>
</dbReference>
<keyword evidence="3 7" id="KW-0641">Proline biosynthesis</keyword>
<dbReference type="Gene3D" id="3.40.309.10">
    <property type="entry name" value="Aldehyde Dehydrogenase, Chain A, domain 2"/>
    <property type="match status" value="1"/>
</dbReference>
<dbReference type="InterPro" id="IPR016163">
    <property type="entry name" value="Ald_DH_C"/>
</dbReference>
<dbReference type="FunFam" id="3.40.309.10:FF:000006">
    <property type="entry name" value="Gamma-glutamyl phosphate reductase"/>
    <property type="match status" value="1"/>
</dbReference>
<accession>A0A3E3E514</accession>
<comment type="caution">
    <text evidence="9">The sequence shown here is derived from an EMBL/GenBank/DDBJ whole genome shotgun (WGS) entry which is preliminary data.</text>
</comment>
<evidence type="ECO:0000256" key="2">
    <source>
        <dbReference type="ARBA" id="ARBA00022605"/>
    </source>
</evidence>
<dbReference type="EC" id="1.2.1.41" evidence="7"/>
<protein>
    <recommendedName>
        <fullName evidence="7">Gamma-glutamyl phosphate reductase</fullName>
        <shortName evidence="7">GPR</shortName>
        <ecNumber evidence="7">1.2.1.41</ecNumber>
    </recommendedName>
    <alternativeName>
        <fullName evidence="7">Glutamate-5-semialdehyde dehydrogenase</fullName>
    </alternativeName>
    <alternativeName>
        <fullName evidence="7">Glutamyl-gamma-semialdehyde dehydrogenase</fullName>
        <shortName evidence="7">GSA dehydrogenase</shortName>
    </alternativeName>
</protein>
<dbReference type="GO" id="GO:0055129">
    <property type="term" value="P:L-proline biosynthetic process"/>
    <property type="evidence" value="ECO:0007669"/>
    <property type="project" value="UniProtKB-UniRule"/>
</dbReference>
<dbReference type="Proteomes" id="UP000260721">
    <property type="component" value="Unassembled WGS sequence"/>
</dbReference>
<reference evidence="9 10" key="1">
    <citation type="submission" date="2018-08" db="EMBL/GenBank/DDBJ databases">
        <title>A genome reference for cultivated species of the human gut microbiota.</title>
        <authorList>
            <person name="Zou Y."/>
            <person name="Xue W."/>
            <person name="Luo G."/>
        </authorList>
    </citation>
    <scope>NUCLEOTIDE SEQUENCE [LARGE SCALE GENOMIC DNA]</scope>
    <source>
        <strain evidence="9 10">TF08-11</strain>
    </source>
</reference>
<dbReference type="InterPro" id="IPR016161">
    <property type="entry name" value="Ald_DH/histidinol_DH"/>
</dbReference>
<comment type="subcellular location">
    <subcellularLocation>
        <location evidence="7">Cytoplasm</location>
    </subcellularLocation>
</comment>
<dbReference type="InterPro" id="IPR012134">
    <property type="entry name" value="Glu-5-SA_DH"/>
</dbReference>
<evidence type="ECO:0000256" key="6">
    <source>
        <dbReference type="ARBA" id="ARBA00049024"/>
    </source>
</evidence>
<keyword evidence="4 7" id="KW-0521">NADP</keyword>
<dbReference type="InterPro" id="IPR000965">
    <property type="entry name" value="GPR_dom"/>
</dbReference>
<dbReference type="NCBIfam" id="TIGR00407">
    <property type="entry name" value="proA"/>
    <property type="match status" value="1"/>
</dbReference>
<evidence type="ECO:0000313" key="9">
    <source>
        <dbReference type="EMBL" id="RGD76709.1"/>
    </source>
</evidence>
<dbReference type="HAMAP" id="MF_00412">
    <property type="entry name" value="ProA"/>
    <property type="match status" value="1"/>
</dbReference>
<dbReference type="PROSITE" id="PS01223">
    <property type="entry name" value="PROA"/>
    <property type="match status" value="1"/>
</dbReference>
<feature type="domain" description="Aldehyde dehydrogenase" evidence="8">
    <location>
        <begin position="10"/>
        <end position="280"/>
    </location>
</feature>
<name>A0A3E3E514_9FIRM</name>
<dbReference type="InterPro" id="IPR015590">
    <property type="entry name" value="Aldehyde_DH_dom"/>
</dbReference>
<proteinExistence type="inferred from homology"/>
<dbReference type="SUPFAM" id="SSF53720">
    <property type="entry name" value="ALDH-like"/>
    <property type="match status" value="1"/>
</dbReference>